<dbReference type="EMBL" id="LXQA010874397">
    <property type="protein sequence ID" value="MCI75069.1"/>
    <property type="molecule type" value="Genomic_DNA"/>
</dbReference>
<dbReference type="Proteomes" id="UP000265520">
    <property type="component" value="Unassembled WGS sequence"/>
</dbReference>
<protein>
    <submittedName>
        <fullName evidence="1">Uncharacterized protein</fullName>
    </submittedName>
</protein>
<dbReference type="AlphaFoldDB" id="A0A392UN54"/>
<sequence length="50" mass="5445">MLDHPLELASCSASKIATASLSNVVRLYVQKFVPAVINAPSELRTHQLQP</sequence>
<proteinExistence type="predicted"/>
<keyword evidence="2" id="KW-1185">Reference proteome</keyword>
<organism evidence="1 2">
    <name type="scientific">Trifolium medium</name>
    <dbReference type="NCBI Taxonomy" id="97028"/>
    <lineage>
        <taxon>Eukaryota</taxon>
        <taxon>Viridiplantae</taxon>
        <taxon>Streptophyta</taxon>
        <taxon>Embryophyta</taxon>
        <taxon>Tracheophyta</taxon>
        <taxon>Spermatophyta</taxon>
        <taxon>Magnoliopsida</taxon>
        <taxon>eudicotyledons</taxon>
        <taxon>Gunneridae</taxon>
        <taxon>Pentapetalae</taxon>
        <taxon>rosids</taxon>
        <taxon>fabids</taxon>
        <taxon>Fabales</taxon>
        <taxon>Fabaceae</taxon>
        <taxon>Papilionoideae</taxon>
        <taxon>50 kb inversion clade</taxon>
        <taxon>NPAAA clade</taxon>
        <taxon>Hologalegina</taxon>
        <taxon>IRL clade</taxon>
        <taxon>Trifolieae</taxon>
        <taxon>Trifolium</taxon>
    </lineage>
</organism>
<accession>A0A392UN54</accession>
<evidence type="ECO:0000313" key="1">
    <source>
        <dbReference type="EMBL" id="MCI75069.1"/>
    </source>
</evidence>
<comment type="caution">
    <text evidence="1">The sequence shown here is derived from an EMBL/GenBank/DDBJ whole genome shotgun (WGS) entry which is preliminary data.</text>
</comment>
<evidence type="ECO:0000313" key="2">
    <source>
        <dbReference type="Proteomes" id="UP000265520"/>
    </source>
</evidence>
<name>A0A392UN54_9FABA</name>
<reference evidence="1 2" key="1">
    <citation type="journal article" date="2018" name="Front. Plant Sci.">
        <title>Red Clover (Trifolium pratense) and Zigzag Clover (T. medium) - A Picture of Genomic Similarities and Differences.</title>
        <authorList>
            <person name="Dluhosova J."/>
            <person name="Istvanek J."/>
            <person name="Nedelnik J."/>
            <person name="Repkova J."/>
        </authorList>
    </citation>
    <scope>NUCLEOTIDE SEQUENCE [LARGE SCALE GENOMIC DNA]</scope>
    <source>
        <strain evidence="2">cv. 10/8</strain>
        <tissue evidence="1">Leaf</tissue>
    </source>
</reference>
<feature type="non-terminal residue" evidence="1">
    <location>
        <position position="50"/>
    </location>
</feature>